<dbReference type="EMBL" id="NPDZ01000012">
    <property type="protein sequence ID" value="PJZ72171.1"/>
    <property type="molecule type" value="Genomic_DNA"/>
</dbReference>
<dbReference type="RefSeq" id="WP_100714693.1">
    <property type="nucleotide sequence ID" value="NZ_NPDY01000015.1"/>
</dbReference>
<gene>
    <name evidence="2" type="ORF">CH360_14070</name>
    <name evidence="3" type="ORF">CH373_15610</name>
</gene>
<proteinExistence type="predicted"/>
<dbReference type="EMBL" id="NPDY01000015">
    <property type="protein sequence ID" value="PJZ68840.1"/>
    <property type="molecule type" value="Genomic_DNA"/>
</dbReference>
<feature type="transmembrane region" description="Helical" evidence="1">
    <location>
        <begin position="292"/>
        <end position="318"/>
    </location>
</feature>
<dbReference type="Proteomes" id="UP000231990">
    <property type="component" value="Unassembled WGS sequence"/>
</dbReference>
<reference evidence="4 5" key="1">
    <citation type="submission" date="2017-07" db="EMBL/GenBank/DDBJ databases">
        <title>Leptospira spp. isolated from tropical soils.</title>
        <authorList>
            <person name="Thibeaux R."/>
            <person name="Iraola G."/>
            <person name="Ferres I."/>
            <person name="Bierque E."/>
            <person name="Girault D."/>
            <person name="Soupe-Gilbert M.-E."/>
            <person name="Picardeau M."/>
            <person name="Goarant C."/>
        </authorList>
    </citation>
    <scope>NUCLEOTIDE SEQUENCE [LARGE SCALE GENOMIC DNA]</scope>
    <source>
        <strain evidence="3 5">FH1-B-B1</strain>
        <strain evidence="2 4">FH1-B-C1</strain>
    </source>
</reference>
<feature type="transmembrane region" description="Helical" evidence="1">
    <location>
        <begin position="16"/>
        <end position="39"/>
    </location>
</feature>
<sequence>MKIAEHKTSDSKVEKAFFASISLLFCVLSHLNCLTYAVAEKVKKSDVMESVKFPFDTDRFYIDQGSQNKLFVKSAQEGVCQLSEFKKEISSSSSWFDSFLTTLDKTQNLESCSKSGFLEVKLQEFRRSSGILVLGSPRQILILPRPLSSKSSFPLGYCECEELQNLTIERIYQDPNGDIFLMNREEVIGILELQGNPQFEMEKYIFRSNDRPIQYSINQKRIHQYTTADQIQFYRKPIFILQNNDSEQRIYKFAIPDIAEYNGKLIIKLSVEDKQSTTMPEPFRYKIYRGALYPFAVIGDIVLSPIYLVAGIFFLLMIK</sequence>
<organism evidence="3 5">
    <name type="scientific">Leptospira perolatii</name>
    <dbReference type="NCBI Taxonomy" id="2023191"/>
    <lineage>
        <taxon>Bacteria</taxon>
        <taxon>Pseudomonadati</taxon>
        <taxon>Spirochaetota</taxon>
        <taxon>Spirochaetia</taxon>
        <taxon>Leptospirales</taxon>
        <taxon>Leptospiraceae</taxon>
        <taxon>Leptospira</taxon>
    </lineage>
</organism>
<keyword evidence="1" id="KW-0812">Transmembrane</keyword>
<keyword evidence="1" id="KW-1133">Transmembrane helix</keyword>
<evidence type="ECO:0000313" key="3">
    <source>
        <dbReference type="EMBL" id="PJZ72171.1"/>
    </source>
</evidence>
<keyword evidence="1" id="KW-0472">Membrane</keyword>
<comment type="caution">
    <text evidence="3">The sequence shown here is derived from an EMBL/GenBank/DDBJ whole genome shotgun (WGS) entry which is preliminary data.</text>
</comment>
<evidence type="ECO:0000256" key="1">
    <source>
        <dbReference type="SAM" id="Phobius"/>
    </source>
</evidence>
<evidence type="ECO:0000313" key="2">
    <source>
        <dbReference type="EMBL" id="PJZ68840.1"/>
    </source>
</evidence>
<keyword evidence="4" id="KW-1185">Reference proteome</keyword>
<dbReference type="AlphaFoldDB" id="A0A2M9ZJH6"/>
<dbReference type="Proteomes" id="UP000231962">
    <property type="component" value="Unassembled WGS sequence"/>
</dbReference>
<evidence type="ECO:0000313" key="5">
    <source>
        <dbReference type="Proteomes" id="UP000231990"/>
    </source>
</evidence>
<accession>A0A2M9ZJH6</accession>
<name>A0A2M9ZJH6_9LEPT</name>
<protein>
    <submittedName>
        <fullName evidence="3">Uncharacterized protein</fullName>
    </submittedName>
</protein>
<evidence type="ECO:0000313" key="4">
    <source>
        <dbReference type="Proteomes" id="UP000231962"/>
    </source>
</evidence>